<dbReference type="EMBL" id="BGPR01036292">
    <property type="protein sequence ID" value="GBO11429.1"/>
    <property type="molecule type" value="Genomic_DNA"/>
</dbReference>
<evidence type="ECO:0000313" key="2">
    <source>
        <dbReference type="Proteomes" id="UP000499080"/>
    </source>
</evidence>
<organism evidence="1 2">
    <name type="scientific">Araneus ventricosus</name>
    <name type="common">Orbweaver spider</name>
    <name type="synonym">Epeira ventricosa</name>
    <dbReference type="NCBI Taxonomy" id="182803"/>
    <lineage>
        <taxon>Eukaryota</taxon>
        <taxon>Metazoa</taxon>
        <taxon>Ecdysozoa</taxon>
        <taxon>Arthropoda</taxon>
        <taxon>Chelicerata</taxon>
        <taxon>Arachnida</taxon>
        <taxon>Araneae</taxon>
        <taxon>Araneomorphae</taxon>
        <taxon>Entelegynae</taxon>
        <taxon>Araneoidea</taxon>
        <taxon>Araneidae</taxon>
        <taxon>Araneus</taxon>
    </lineage>
</organism>
<dbReference type="AlphaFoldDB" id="A0A4Y2UEG8"/>
<proteinExistence type="predicted"/>
<gene>
    <name evidence="1" type="ORF">AVEN_32690_1</name>
</gene>
<protein>
    <submittedName>
        <fullName evidence="1">Uncharacterized protein</fullName>
    </submittedName>
</protein>
<dbReference type="OrthoDB" id="8063408at2759"/>
<comment type="caution">
    <text evidence="1">The sequence shown here is derived from an EMBL/GenBank/DDBJ whole genome shotgun (WGS) entry which is preliminary data.</text>
</comment>
<reference evidence="1 2" key="1">
    <citation type="journal article" date="2019" name="Sci. Rep.">
        <title>Orb-weaving spider Araneus ventricosus genome elucidates the spidroin gene catalogue.</title>
        <authorList>
            <person name="Kono N."/>
            <person name="Nakamura H."/>
            <person name="Ohtoshi R."/>
            <person name="Moran D.A.P."/>
            <person name="Shinohara A."/>
            <person name="Yoshida Y."/>
            <person name="Fujiwara M."/>
            <person name="Mori M."/>
            <person name="Tomita M."/>
            <person name="Arakawa K."/>
        </authorList>
    </citation>
    <scope>NUCLEOTIDE SEQUENCE [LARGE SCALE GENOMIC DNA]</scope>
</reference>
<name>A0A4Y2UEG8_ARAVE</name>
<accession>A0A4Y2UEG8</accession>
<keyword evidence="2" id="KW-1185">Reference proteome</keyword>
<sequence>MGKKNTFRFGIPMMWREQQCHTADCYFGSVDGISKTYNDLSKILETIHYQEHRWMVFGDIKMLTMLLGQQAGYTNIRSPYTCGTVETDTSIRPKLTGHFEVP</sequence>
<dbReference type="Proteomes" id="UP000499080">
    <property type="component" value="Unassembled WGS sequence"/>
</dbReference>
<evidence type="ECO:0000313" key="1">
    <source>
        <dbReference type="EMBL" id="GBO11429.1"/>
    </source>
</evidence>